<dbReference type="Gene3D" id="1.10.3230.30">
    <property type="entry name" value="Phage gp6-like head-tail connector protein"/>
    <property type="match status" value="1"/>
</dbReference>
<dbReference type="AlphaFoldDB" id="A0A5N7JT16"/>
<evidence type="ECO:0000313" key="1">
    <source>
        <dbReference type="EMBL" id="MPQ84491.1"/>
    </source>
</evidence>
<name>A0A5N7JT16_9PSED</name>
<gene>
    <name evidence="1" type="ORF">F0170_11135</name>
</gene>
<sequence length="113" mass="11999">MTVIPIEVAMQHLRAEVEDQAYVALVLEAAEDSAVQYLNRRFYADADSLASAVLAGDAGVDPILVNASIRAACLLIAGSLYENREDAVAGGSFGELPSGSKSLLTPYRIEWGV</sequence>
<organism evidence="1 2">
    <name type="scientific">Pseudomonas kitaguniensis</name>
    <dbReference type="NCBI Taxonomy" id="2607908"/>
    <lineage>
        <taxon>Bacteria</taxon>
        <taxon>Pseudomonadati</taxon>
        <taxon>Pseudomonadota</taxon>
        <taxon>Gammaproteobacteria</taxon>
        <taxon>Pseudomonadales</taxon>
        <taxon>Pseudomonadaceae</taxon>
        <taxon>Pseudomonas</taxon>
    </lineage>
</organism>
<dbReference type="CDD" id="cd08054">
    <property type="entry name" value="gp6"/>
    <property type="match status" value="1"/>
</dbReference>
<proteinExistence type="predicted"/>
<evidence type="ECO:0000313" key="2">
    <source>
        <dbReference type="Proteomes" id="UP000325438"/>
    </source>
</evidence>
<dbReference type="Pfam" id="PF05135">
    <property type="entry name" value="Phage_connect_1"/>
    <property type="match status" value="1"/>
</dbReference>
<dbReference type="Proteomes" id="UP000325438">
    <property type="component" value="Unassembled WGS sequence"/>
</dbReference>
<accession>A0A5N7JT16</accession>
<protein>
    <submittedName>
        <fullName evidence="1">Phage gp6-like head-tail connector protein</fullName>
    </submittedName>
</protein>
<comment type="caution">
    <text evidence="1">The sequence shown here is derived from an EMBL/GenBank/DDBJ whole genome shotgun (WGS) entry which is preliminary data.</text>
</comment>
<reference evidence="1 2" key="1">
    <citation type="submission" date="2019-09" db="EMBL/GenBank/DDBJ databases">
        <title>The draft genomes of Allium pathogen Pseudomonas sp.</title>
        <authorList>
            <person name="Fujikawa T."/>
            <person name="Sawada H."/>
        </authorList>
    </citation>
    <scope>NUCLEOTIDE SEQUENCE [LARGE SCALE GENOMIC DNA]</scope>
    <source>
        <strain evidence="1 2">MAFF 730085</strain>
    </source>
</reference>
<dbReference type="InterPro" id="IPR021146">
    <property type="entry name" value="Phage_gp6-like_head-tail"/>
</dbReference>
<dbReference type="InterPro" id="IPR006450">
    <property type="entry name" value="Phage_HK97_gp6-like"/>
</dbReference>
<dbReference type="RefSeq" id="WP_152749364.1">
    <property type="nucleotide sequence ID" value="NZ_VUBA01000059.1"/>
</dbReference>
<dbReference type="NCBIfam" id="TIGR01560">
    <property type="entry name" value="put_DNA_pack"/>
    <property type="match status" value="1"/>
</dbReference>
<dbReference type="EMBL" id="VUBA01000059">
    <property type="protein sequence ID" value="MPQ84491.1"/>
    <property type="molecule type" value="Genomic_DNA"/>
</dbReference>